<dbReference type="Gene3D" id="3.30.40.10">
    <property type="entry name" value="Zinc/RING finger domain, C3HC4 (zinc finger)"/>
    <property type="match status" value="1"/>
</dbReference>
<dbReference type="SUPFAM" id="SSF57850">
    <property type="entry name" value="RING/U-box"/>
    <property type="match status" value="1"/>
</dbReference>
<dbReference type="InterPro" id="IPR047153">
    <property type="entry name" value="TRIM45/56/19-like"/>
</dbReference>
<dbReference type="Proteomes" id="UP000596742">
    <property type="component" value="Unassembled WGS sequence"/>
</dbReference>
<dbReference type="EMBL" id="UYJE01008762">
    <property type="protein sequence ID" value="VDI67055.1"/>
    <property type="molecule type" value="Genomic_DNA"/>
</dbReference>
<evidence type="ECO:0000313" key="8">
    <source>
        <dbReference type="Proteomes" id="UP000596742"/>
    </source>
</evidence>
<evidence type="ECO:0000256" key="2">
    <source>
        <dbReference type="ARBA" id="ARBA00022771"/>
    </source>
</evidence>
<keyword evidence="2 4" id="KW-0863">Zinc-finger</keyword>
<dbReference type="GO" id="GO:0008270">
    <property type="term" value="F:zinc ion binding"/>
    <property type="evidence" value="ECO:0007669"/>
    <property type="project" value="UniProtKB-KW"/>
</dbReference>
<dbReference type="PROSITE" id="PS00518">
    <property type="entry name" value="ZF_RING_1"/>
    <property type="match status" value="1"/>
</dbReference>
<comment type="caution">
    <text evidence="7">The sequence shown here is derived from an EMBL/GenBank/DDBJ whole genome shotgun (WGS) entry which is preliminary data.</text>
</comment>
<gene>
    <name evidence="7" type="ORF">MGAL_10B011585</name>
</gene>
<feature type="domain" description="B box-type" evidence="6">
    <location>
        <begin position="163"/>
        <end position="197"/>
    </location>
</feature>
<dbReference type="Gene3D" id="3.30.160.60">
    <property type="entry name" value="Classic Zinc Finger"/>
    <property type="match status" value="1"/>
</dbReference>
<keyword evidence="8" id="KW-1185">Reference proteome</keyword>
<dbReference type="SMART" id="SM00184">
    <property type="entry name" value="RING"/>
    <property type="match status" value="1"/>
</dbReference>
<keyword evidence="1" id="KW-0479">Metal-binding</keyword>
<evidence type="ECO:0000256" key="1">
    <source>
        <dbReference type="ARBA" id="ARBA00022723"/>
    </source>
</evidence>
<dbReference type="InterPro" id="IPR017907">
    <property type="entry name" value="Znf_RING_CS"/>
</dbReference>
<dbReference type="PANTHER" id="PTHR25462:SF296">
    <property type="entry name" value="MEIOTIC P26, ISOFORM F"/>
    <property type="match status" value="1"/>
</dbReference>
<dbReference type="Gene3D" id="2.120.10.30">
    <property type="entry name" value="TolB, C-terminal domain"/>
    <property type="match status" value="1"/>
</dbReference>
<proteinExistence type="predicted"/>
<evidence type="ECO:0000313" key="7">
    <source>
        <dbReference type="EMBL" id="VDI67055.1"/>
    </source>
</evidence>
<evidence type="ECO:0000256" key="4">
    <source>
        <dbReference type="PROSITE-ProRule" id="PRU00024"/>
    </source>
</evidence>
<dbReference type="OrthoDB" id="6082856at2759"/>
<organism evidence="7 8">
    <name type="scientific">Mytilus galloprovincialis</name>
    <name type="common">Mediterranean mussel</name>
    <dbReference type="NCBI Taxonomy" id="29158"/>
    <lineage>
        <taxon>Eukaryota</taxon>
        <taxon>Metazoa</taxon>
        <taxon>Spiralia</taxon>
        <taxon>Lophotrochozoa</taxon>
        <taxon>Mollusca</taxon>
        <taxon>Bivalvia</taxon>
        <taxon>Autobranchia</taxon>
        <taxon>Pteriomorphia</taxon>
        <taxon>Mytilida</taxon>
        <taxon>Mytiloidea</taxon>
        <taxon>Mytilidae</taxon>
        <taxon>Mytilinae</taxon>
        <taxon>Mytilus</taxon>
    </lineage>
</organism>
<dbReference type="CDD" id="cd19756">
    <property type="entry name" value="Bbox2"/>
    <property type="match status" value="1"/>
</dbReference>
<evidence type="ECO:0000259" key="6">
    <source>
        <dbReference type="PROSITE" id="PS50119"/>
    </source>
</evidence>
<protein>
    <submittedName>
        <fullName evidence="7">Uncharacterized protein</fullName>
    </submittedName>
</protein>
<dbReference type="PROSITE" id="PS50089">
    <property type="entry name" value="ZF_RING_2"/>
    <property type="match status" value="1"/>
</dbReference>
<feature type="domain" description="B box-type" evidence="6">
    <location>
        <begin position="101"/>
        <end position="151"/>
    </location>
</feature>
<accession>A0A8B6GPN1</accession>
<feature type="domain" description="RING-type" evidence="5">
    <location>
        <begin position="16"/>
        <end position="64"/>
    </location>
</feature>
<dbReference type="PROSITE" id="PS50119">
    <property type="entry name" value="ZF_BBOX"/>
    <property type="match status" value="2"/>
</dbReference>
<sequence>MGVKLKRRDIVKLVTCKICECSMNKPKCLNCMHSFCESCLSAYIIKLVESEGKSLHCFKCPSCQADNKIPDTSLPIESWVRLFSPSAIVTFLLEKMSLENPQIQRCDPCKRGDDTLDAMSWCKDCGEALCESCASYHTKVKMLMDHTIVTLDEMRKQPKQISDTDELCSQHGGKYVEAFCDDHDAICCVECVTENHRQCKTVRTLEQASLGIKTRLDPLVYRINELEKQAVSVVEDRKTNMDDLLKQKEDILTEVNKTRTDMQSYFETLETKLKEDIVQTHESLSEELQLQAQSFQHIFNNCDNGKRVLTASVDYGSDRDIFLTAFKLRKQCELHEIYIRSQSEKILRHDYSLHMNEIIKTFTDQIKSMGNVSIEQKPTNIVPTFYKDMHVSVIANMSGKSWSDTGHCWFTGGIFLQGGLIVMADYRNRKLKCFNTTYTMTNELVLEDNPWDVCFLESDELEGDTMLVTFPNDSNAKVVKIDSGGKMVLQDDEYEIGSGGHGLHRNGDRIYIACSNEIRMLSLKTKSISTMPVGNRGARYVLSTKASSICYSTKASVTCHDKKGQEIFRYKDPELRSPRGIAEDAEGNIYVCGIDSNNVHQLLPDGTFVKIALSGKDDIYNPYAILFQQNSTRFIVTQMDSDIVKVYELITMW</sequence>
<evidence type="ECO:0000259" key="5">
    <source>
        <dbReference type="PROSITE" id="PS50089"/>
    </source>
</evidence>
<dbReference type="InterPro" id="IPR011042">
    <property type="entry name" value="6-blade_b-propeller_TolB-like"/>
</dbReference>
<dbReference type="SUPFAM" id="SSF101898">
    <property type="entry name" value="NHL repeat"/>
    <property type="match status" value="1"/>
</dbReference>
<dbReference type="InterPro" id="IPR001841">
    <property type="entry name" value="Znf_RING"/>
</dbReference>
<dbReference type="InterPro" id="IPR013083">
    <property type="entry name" value="Znf_RING/FYVE/PHD"/>
</dbReference>
<reference evidence="7" key="1">
    <citation type="submission" date="2018-11" db="EMBL/GenBank/DDBJ databases">
        <authorList>
            <person name="Alioto T."/>
            <person name="Alioto T."/>
        </authorList>
    </citation>
    <scope>NUCLEOTIDE SEQUENCE</scope>
</reference>
<name>A0A8B6GPN1_MYTGA</name>
<dbReference type="SUPFAM" id="SSF57845">
    <property type="entry name" value="B-box zinc-binding domain"/>
    <property type="match status" value="1"/>
</dbReference>
<keyword evidence="3" id="KW-0862">Zinc</keyword>
<dbReference type="PANTHER" id="PTHR25462">
    <property type="entry name" value="BONUS, ISOFORM C-RELATED"/>
    <property type="match status" value="1"/>
</dbReference>
<dbReference type="AlphaFoldDB" id="A0A8B6GPN1"/>
<dbReference type="InterPro" id="IPR000315">
    <property type="entry name" value="Znf_B-box"/>
</dbReference>
<dbReference type="Gene3D" id="4.10.830.40">
    <property type="match status" value="1"/>
</dbReference>
<evidence type="ECO:0000256" key="3">
    <source>
        <dbReference type="ARBA" id="ARBA00022833"/>
    </source>
</evidence>